<dbReference type="InterPro" id="IPR001138">
    <property type="entry name" value="Zn2Cys6_DnaBD"/>
</dbReference>
<evidence type="ECO:0000256" key="7">
    <source>
        <dbReference type="PROSITE-ProRule" id="PRU00168"/>
    </source>
</evidence>
<feature type="domain" description="Zn(2)-C6 fungal-type" evidence="10">
    <location>
        <begin position="39"/>
        <end position="70"/>
    </location>
</feature>
<dbReference type="InterPro" id="IPR051430">
    <property type="entry name" value="Fungal_TF_Env_Response"/>
</dbReference>
<dbReference type="InterPro" id="IPR001895">
    <property type="entry name" value="RASGEF_cat_dom"/>
</dbReference>
<feature type="domain" description="Ras-GEF" evidence="9">
    <location>
        <begin position="1586"/>
        <end position="1828"/>
    </location>
</feature>
<dbReference type="Pfam" id="PF00617">
    <property type="entry name" value="RasGEF"/>
    <property type="match status" value="1"/>
</dbReference>
<feature type="compositionally biased region" description="Pro residues" evidence="8">
    <location>
        <begin position="1"/>
        <end position="10"/>
    </location>
</feature>
<dbReference type="CDD" id="cd00882">
    <property type="entry name" value="Ras_like_GTPase"/>
    <property type="match status" value="1"/>
</dbReference>
<dbReference type="EMBL" id="JAXOVC010000001">
    <property type="protein sequence ID" value="KAK4507813.1"/>
    <property type="molecule type" value="Genomic_DNA"/>
</dbReference>
<feature type="region of interest" description="Disordered" evidence="8">
    <location>
        <begin position="1253"/>
        <end position="1366"/>
    </location>
</feature>
<evidence type="ECO:0000256" key="4">
    <source>
        <dbReference type="ARBA" id="ARBA00023125"/>
    </source>
</evidence>
<dbReference type="SMART" id="SM00066">
    <property type="entry name" value="GAL4"/>
    <property type="match status" value="1"/>
</dbReference>
<feature type="compositionally biased region" description="Low complexity" evidence="8">
    <location>
        <begin position="1340"/>
        <end position="1351"/>
    </location>
</feature>
<comment type="caution">
    <text evidence="12">The sequence shown here is derived from an EMBL/GenBank/DDBJ whole genome shotgun (WGS) entry which is preliminary data.</text>
</comment>
<feature type="compositionally biased region" description="Low complexity" evidence="8">
    <location>
        <begin position="11"/>
        <end position="21"/>
    </location>
</feature>
<evidence type="ECO:0000259" key="9">
    <source>
        <dbReference type="PROSITE" id="PS50009"/>
    </source>
</evidence>
<dbReference type="InterPro" id="IPR007219">
    <property type="entry name" value="XnlR_reg_dom"/>
</dbReference>
<dbReference type="Pfam" id="PF04082">
    <property type="entry name" value="Fungal_trans"/>
    <property type="match status" value="1"/>
</dbReference>
<keyword evidence="1" id="KW-0479">Metal-binding</keyword>
<dbReference type="InterPro" id="IPR036864">
    <property type="entry name" value="Zn2-C6_fun-type_DNA-bd_sf"/>
</dbReference>
<feature type="region of interest" description="Disordered" evidence="8">
    <location>
        <begin position="70"/>
        <end position="90"/>
    </location>
</feature>
<feature type="compositionally biased region" description="Polar residues" evidence="8">
    <location>
        <begin position="124"/>
        <end position="134"/>
    </location>
</feature>
<dbReference type="PROSITE" id="PS00463">
    <property type="entry name" value="ZN2_CY6_FUNGAL_1"/>
    <property type="match status" value="1"/>
</dbReference>
<keyword evidence="3" id="KW-0805">Transcription regulation</keyword>
<dbReference type="Gene3D" id="1.20.870.10">
    <property type="entry name" value="Son of sevenless (SoS) protein Chain: S domain 1"/>
    <property type="match status" value="1"/>
</dbReference>
<gene>
    <name evidence="12" type="ORF">PRZ48_001548</name>
</gene>
<feature type="region of interest" description="Disordered" evidence="8">
    <location>
        <begin position="1"/>
        <end position="33"/>
    </location>
</feature>
<dbReference type="Gene3D" id="4.10.240.10">
    <property type="entry name" value="Zn(2)-C6 fungal-type DNA-binding domain"/>
    <property type="match status" value="1"/>
</dbReference>
<evidence type="ECO:0000259" key="11">
    <source>
        <dbReference type="PROSITE" id="PS50212"/>
    </source>
</evidence>
<keyword evidence="7" id="KW-0344">Guanine-nucleotide releasing factor</keyword>
<evidence type="ECO:0000256" key="2">
    <source>
        <dbReference type="ARBA" id="ARBA00022833"/>
    </source>
</evidence>
<evidence type="ECO:0000256" key="3">
    <source>
        <dbReference type="ARBA" id="ARBA00023015"/>
    </source>
</evidence>
<dbReference type="PANTHER" id="PTHR31944">
    <property type="entry name" value="HEME-RESPONSIVE ZINC FINGER TRANSCRIPTION FACTOR HAP1"/>
    <property type="match status" value="1"/>
</dbReference>
<dbReference type="Proteomes" id="UP001305779">
    <property type="component" value="Unassembled WGS sequence"/>
</dbReference>
<keyword evidence="13" id="KW-1185">Reference proteome</keyword>
<feature type="region of interest" description="Disordered" evidence="8">
    <location>
        <begin position="122"/>
        <end position="142"/>
    </location>
</feature>
<feature type="compositionally biased region" description="Basic and acidic residues" evidence="8">
    <location>
        <begin position="1314"/>
        <end position="1326"/>
    </location>
</feature>
<reference evidence="12 13" key="1">
    <citation type="journal article" date="2023" name="G3 (Bethesda)">
        <title>A chromosome-level genome assembly of Zasmidium syzygii isolated from banana leaves.</title>
        <authorList>
            <person name="van Westerhoven A.C."/>
            <person name="Mehrabi R."/>
            <person name="Talebi R."/>
            <person name="Steentjes M.B.F."/>
            <person name="Corcolon B."/>
            <person name="Chong P.A."/>
            <person name="Kema G.H.J."/>
            <person name="Seidl M.F."/>
        </authorList>
    </citation>
    <scope>NUCLEOTIDE SEQUENCE [LARGE SCALE GENOMIC DNA]</scope>
    <source>
        <strain evidence="12 13">P124</strain>
    </source>
</reference>
<dbReference type="SMART" id="SM00147">
    <property type="entry name" value="RasGEF"/>
    <property type="match status" value="1"/>
</dbReference>
<dbReference type="Gene3D" id="1.10.840.10">
    <property type="entry name" value="Ras guanine-nucleotide exchange factors catalytic domain"/>
    <property type="match status" value="1"/>
</dbReference>
<dbReference type="InterPro" id="IPR027417">
    <property type="entry name" value="P-loop_NTPase"/>
</dbReference>
<dbReference type="SMART" id="SM00906">
    <property type="entry name" value="Fungal_trans"/>
    <property type="match status" value="1"/>
</dbReference>
<dbReference type="CDD" id="cd06224">
    <property type="entry name" value="REM"/>
    <property type="match status" value="1"/>
</dbReference>
<proteinExistence type="predicted"/>
<dbReference type="SUPFAM" id="SSF48366">
    <property type="entry name" value="Ras GEF"/>
    <property type="match status" value="1"/>
</dbReference>
<name>A0ABR0F2W6_ZASCE</name>
<dbReference type="SUPFAM" id="SSF57701">
    <property type="entry name" value="Zn2/Cys6 DNA-binding domain"/>
    <property type="match status" value="1"/>
</dbReference>
<dbReference type="CDD" id="cd00067">
    <property type="entry name" value="GAL4"/>
    <property type="match status" value="1"/>
</dbReference>
<feature type="region of interest" description="Disordered" evidence="8">
    <location>
        <begin position="892"/>
        <end position="947"/>
    </location>
</feature>
<dbReference type="Pfam" id="PF00618">
    <property type="entry name" value="RasGEF_N"/>
    <property type="match status" value="1"/>
</dbReference>
<dbReference type="PANTHER" id="PTHR31944:SF131">
    <property type="entry name" value="HEME-RESPONSIVE ZINC FINGER TRANSCRIPTION FACTOR HAP1"/>
    <property type="match status" value="1"/>
</dbReference>
<feature type="compositionally biased region" description="Basic and acidic residues" evidence="8">
    <location>
        <begin position="1296"/>
        <end position="1307"/>
    </location>
</feature>
<dbReference type="PROSITE" id="PS50212">
    <property type="entry name" value="RASGEF_NTER"/>
    <property type="match status" value="1"/>
</dbReference>
<dbReference type="PROSITE" id="PS50009">
    <property type="entry name" value="RASGEF_CAT"/>
    <property type="match status" value="1"/>
</dbReference>
<keyword evidence="5" id="KW-0804">Transcription</keyword>
<dbReference type="CDD" id="cd12148">
    <property type="entry name" value="fungal_TF_MHR"/>
    <property type="match status" value="1"/>
</dbReference>
<organism evidence="12 13">
    <name type="scientific">Zasmidium cellare</name>
    <name type="common">Wine cellar mold</name>
    <name type="synonym">Racodium cellare</name>
    <dbReference type="NCBI Taxonomy" id="395010"/>
    <lineage>
        <taxon>Eukaryota</taxon>
        <taxon>Fungi</taxon>
        <taxon>Dikarya</taxon>
        <taxon>Ascomycota</taxon>
        <taxon>Pezizomycotina</taxon>
        <taxon>Dothideomycetes</taxon>
        <taxon>Dothideomycetidae</taxon>
        <taxon>Mycosphaerellales</taxon>
        <taxon>Mycosphaerellaceae</taxon>
        <taxon>Zasmidium</taxon>
    </lineage>
</organism>
<dbReference type="InterPro" id="IPR000651">
    <property type="entry name" value="Ras-like_Gua-exchang_fac_N"/>
</dbReference>
<evidence type="ECO:0000256" key="1">
    <source>
        <dbReference type="ARBA" id="ARBA00022723"/>
    </source>
</evidence>
<dbReference type="Gene3D" id="3.40.50.300">
    <property type="entry name" value="P-loop containing nucleotide triphosphate hydrolases"/>
    <property type="match status" value="1"/>
</dbReference>
<sequence length="1845" mass="205131">MPSPNQPTPPSSTSSNNGASPDGQQPFRVVRKRNRIPLSCAPCRHRKLKCNRGHPCDNCSKRGDTASCSYATPGNRKKGAANGANASPDDMQNRIDRLEGLVLSLMTSGQSGSTAAAQAAIDGSRSNSMSTGSELNKLDAGGADMIREEGENGEEESEVEGISRGIGIMKMDNGKAVFASDAHWYAILGEISEVKKYFESHKEDYRQHMAKVQAAKADESPGTAFLLQGAPPKDKAELLASFPSKADADRLIARYFNAYDPSVHIIHGPSFQKQYDRHWLNPTETTIIWLGMCFAMMTLALQSYHRAGDEPPEYRGRSLEISHEYRRLTAQCLQVGDITQPTPQILETLVLHVQAEYGRSRDAEPGVLLMTSLCVRLAMRMGYHRDPGPHPAISPFYGEMRRRVWTFVRQCDLLISFQFGLPAMVKTDHADTETPRNLYDDELYEDMKALPTSRPTFEATPMSYMITKAKMTFLFGRIVERAASVTNPPSYEETLKFDNELRETRSQHPPLLQMRSFQESARDPANLIMQRLGLEMVYLRSLFVLHRRFISRGRENPRYAYSRRTCIDASMELLAHQATLHQESQPGGRLRSVKWYISSLTAHDFLIAAMLVCLDLYHTAEAERNGQKANSPQSPLVSDLYDEGRREQMMQSVEHCITIWESVRDQSMEAYKASTALRVMIEKLKAHQERQRNDPNYAQQATNAYPGRAPNFGMFPNGNVADVNTDDLPPEQSAAMTLGMLSSGGISPGPGFGMNMMNATEKPSYPASMAGLLNEPMATERTGLTPQYTGPDVSNMNSNGLSGAASPMTQMLSQGNFMGMEGIGGDIDWGAWDSYIQGTGTGAMDASQMWPLNLDLAMDTGGQTQTTEQNGAGSNSAGVFMGARTPGTGNIGNMMHGEPRGGGLCRDMSHPTSHGRESSSRRTSKTAYDSQRFEQRREKAKSSQSYAQYHNLYQQRADGLRRGSLRPANAEPDADELGSNNGSGGGVGDARPGRAGGSERPRLKQRTNSAPLVTDRGHLTGDEQQQRRIDDESRRQHHPSAPTATSPNIDIDGQDEDETLGVVGAIRQFQPFQTPELSEPLPEINIAVIGAEGVGKSTFLQTALELPSLPPSQAAERKIPIEGDQYLVRLLEIPLEDLEFNDDETINWPDIIEDKMMPRVDGALALYDVKDRESVNDLPQMLTAITKASVPTILVSCKCDTPPSERELDPAEVEKRAKDAISTIGTLQISEIQPESHKRGIFMILNNIINSQPDEHQRSSSANRRRAQSSAVRPVSPRQSGPLGHSRASSEYTGRLLKDQSHYRHDSTIAGHTSNDRLRVPQDDQMHGSFYIDESETEASRASSRSSVSGEQAIAGATPSSGSFSEQGATFDELVDRLLAQPTSKTDLKFAAIFLALYRKFAAPGRLLEAIVERFDALERGGVPQPLKAHAQLRYVGLVEQWVGWYPGDFAYPKTRRRLQTFKSKLAELRIFASAAREISVDIENVHEDDDTNWAFTDKEREISGDDARNSMSSTASTLIDDPTFSMEQELSGSTINDDGSTDHLPKFANMMMAHVEQAQRQAQTLEAVPRNPITKVQWRALMEIPDDMIARELTRIDWIMFSSIRPRDLVRHISLSKDKQAACKNLVHVRRITEHFNQLACWVANYVLLRDKPKHRALMLEKFMRVARKLRELNNYNALGAIIAGIKSTSVHRLGATKELLPQAVGKDWMKLEILMSPSRSYFAYRLAWENSSNERIPYLPLHRRDLAAAEEGNRTFIGDESEGRINWKKFEIMGDVIVSLQKAQGLPYKNLGGPKGNEQIRELILDVKLIKDEEDLYELSLQREPAAGTSGGPSAKFREFFKR</sequence>
<feature type="compositionally biased region" description="Basic and acidic residues" evidence="8">
    <location>
        <begin position="931"/>
        <end position="941"/>
    </location>
</feature>
<dbReference type="InterPro" id="IPR036964">
    <property type="entry name" value="RASGEF_cat_dom_sf"/>
</dbReference>
<keyword evidence="6" id="KW-0539">Nucleus</keyword>
<evidence type="ECO:0000256" key="8">
    <source>
        <dbReference type="SAM" id="MobiDB-lite"/>
    </source>
</evidence>
<feature type="domain" description="N-terminal Ras-GEF" evidence="11">
    <location>
        <begin position="1362"/>
        <end position="1487"/>
    </location>
</feature>
<dbReference type="InterPro" id="IPR023578">
    <property type="entry name" value="Ras_GEF_dom_sf"/>
</dbReference>
<evidence type="ECO:0000313" key="12">
    <source>
        <dbReference type="EMBL" id="KAK4507813.1"/>
    </source>
</evidence>
<evidence type="ECO:0000313" key="13">
    <source>
        <dbReference type="Proteomes" id="UP001305779"/>
    </source>
</evidence>
<keyword evidence="4" id="KW-0238">DNA-binding</keyword>
<accession>A0ABR0F2W6</accession>
<dbReference type="PROSITE" id="PS50048">
    <property type="entry name" value="ZN2_CY6_FUNGAL_2"/>
    <property type="match status" value="1"/>
</dbReference>
<evidence type="ECO:0000259" key="10">
    <source>
        <dbReference type="PROSITE" id="PS50048"/>
    </source>
</evidence>
<feature type="region of interest" description="Disordered" evidence="8">
    <location>
        <begin position="963"/>
        <end position="1055"/>
    </location>
</feature>
<keyword evidence="2" id="KW-0862">Zinc</keyword>
<protein>
    <submittedName>
        <fullName evidence="12">Uncharacterized protein</fullName>
    </submittedName>
</protein>
<evidence type="ECO:0000256" key="5">
    <source>
        <dbReference type="ARBA" id="ARBA00023163"/>
    </source>
</evidence>
<dbReference type="SUPFAM" id="SSF52540">
    <property type="entry name" value="P-loop containing nucleoside triphosphate hydrolases"/>
    <property type="match status" value="1"/>
</dbReference>
<feature type="compositionally biased region" description="Basic and acidic residues" evidence="8">
    <location>
        <begin position="1015"/>
        <end position="1034"/>
    </location>
</feature>
<dbReference type="Pfam" id="PF00172">
    <property type="entry name" value="Zn_clus"/>
    <property type="match status" value="1"/>
</dbReference>
<evidence type="ECO:0000256" key="6">
    <source>
        <dbReference type="ARBA" id="ARBA00023242"/>
    </source>
</evidence>